<evidence type="ECO:0000313" key="5">
    <source>
        <dbReference type="Proteomes" id="UP000780768"/>
    </source>
</evidence>
<gene>
    <name evidence="4" type="ORF">K8V65_04995</name>
</gene>
<accession>A0A921HMP4</accession>
<feature type="compositionally biased region" description="Polar residues" evidence="1">
    <location>
        <begin position="30"/>
        <end position="45"/>
    </location>
</feature>
<evidence type="ECO:0000256" key="2">
    <source>
        <dbReference type="SAM" id="SignalP"/>
    </source>
</evidence>
<feature type="chain" id="PRO_5038951336" evidence="2">
    <location>
        <begin position="24"/>
        <end position="197"/>
    </location>
</feature>
<dbReference type="InterPro" id="IPR019606">
    <property type="entry name" value="GerMN"/>
</dbReference>
<dbReference type="AlphaFoldDB" id="A0A921HMP4"/>
<name>A0A921HMP4_9FIRM</name>
<dbReference type="Proteomes" id="UP000780768">
    <property type="component" value="Unassembled WGS sequence"/>
</dbReference>
<protein>
    <submittedName>
        <fullName evidence="4">GerMN domain-containing protein</fullName>
    </submittedName>
</protein>
<feature type="signal peptide" evidence="2">
    <location>
        <begin position="1"/>
        <end position="23"/>
    </location>
</feature>
<dbReference type="EMBL" id="DYVR01000135">
    <property type="protein sequence ID" value="HJF84998.1"/>
    <property type="molecule type" value="Genomic_DNA"/>
</dbReference>
<evidence type="ECO:0000313" key="4">
    <source>
        <dbReference type="EMBL" id="HJF84998.1"/>
    </source>
</evidence>
<reference evidence="4" key="1">
    <citation type="journal article" date="2021" name="PeerJ">
        <title>Extensive microbial diversity within the chicken gut microbiome revealed by metagenomics and culture.</title>
        <authorList>
            <person name="Gilroy R."/>
            <person name="Ravi A."/>
            <person name="Getino M."/>
            <person name="Pursley I."/>
            <person name="Horton D.L."/>
            <person name="Alikhan N.F."/>
            <person name="Baker D."/>
            <person name="Gharbi K."/>
            <person name="Hall N."/>
            <person name="Watson M."/>
            <person name="Adriaenssens E.M."/>
            <person name="Foster-Nyarko E."/>
            <person name="Jarju S."/>
            <person name="Secka A."/>
            <person name="Antonio M."/>
            <person name="Oren A."/>
            <person name="Chaudhuri R.R."/>
            <person name="La Ragione R."/>
            <person name="Hildebrand F."/>
            <person name="Pallen M.J."/>
        </authorList>
    </citation>
    <scope>NUCLEOTIDE SEQUENCE</scope>
    <source>
        <strain evidence="4">7318</strain>
    </source>
</reference>
<proteinExistence type="predicted"/>
<evidence type="ECO:0000259" key="3">
    <source>
        <dbReference type="SMART" id="SM00909"/>
    </source>
</evidence>
<dbReference type="SMART" id="SM00909">
    <property type="entry name" value="Germane"/>
    <property type="match status" value="1"/>
</dbReference>
<keyword evidence="2" id="KW-0732">Signal</keyword>
<feature type="domain" description="GerMN" evidence="3">
    <location>
        <begin position="92"/>
        <end position="181"/>
    </location>
</feature>
<organism evidence="4 5">
    <name type="scientific">Megamonas hypermegale</name>
    <dbReference type="NCBI Taxonomy" id="158847"/>
    <lineage>
        <taxon>Bacteria</taxon>
        <taxon>Bacillati</taxon>
        <taxon>Bacillota</taxon>
        <taxon>Negativicutes</taxon>
        <taxon>Selenomonadales</taxon>
        <taxon>Selenomonadaceae</taxon>
        <taxon>Megamonas</taxon>
    </lineage>
</organism>
<dbReference type="Pfam" id="PF10646">
    <property type="entry name" value="Germane"/>
    <property type="match status" value="1"/>
</dbReference>
<evidence type="ECO:0000256" key="1">
    <source>
        <dbReference type="SAM" id="MobiDB-lite"/>
    </source>
</evidence>
<feature type="region of interest" description="Disordered" evidence="1">
    <location>
        <begin position="30"/>
        <end position="57"/>
    </location>
</feature>
<dbReference type="PROSITE" id="PS51257">
    <property type="entry name" value="PROKAR_LIPOPROTEIN"/>
    <property type="match status" value="1"/>
</dbReference>
<reference evidence="4" key="2">
    <citation type="submission" date="2021-09" db="EMBL/GenBank/DDBJ databases">
        <authorList>
            <person name="Gilroy R."/>
        </authorList>
    </citation>
    <scope>NUCLEOTIDE SEQUENCE</scope>
    <source>
        <strain evidence="4">7318</strain>
    </source>
</reference>
<comment type="caution">
    <text evidence="4">The sequence shown here is derived from an EMBL/GenBank/DDBJ whole genome shotgun (WGS) entry which is preliminary data.</text>
</comment>
<sequence>MKQIRYLRYLLTILSIITLFMVAGCDNQNASTGDRAQKPSETAQTEMAAAPNEDKTVSAAKTQMEITVYFPDANAEKLIAAKRQITDSSDKYAQAVNALIAGPANEAEGIGIMPKGAKVLNVTVKDATATVDFSKEFQTNFTGGSTGEIMLVGSIVDTLTEFPEIKAVQFTLEGRPLDILGGHLDLTEPISRMNDLL</sequence>